<keyword evidence="2" id="KW-1185">Reference proteome</keyword>
<organism evidence="1 2">
    <name type="scientific">Nocardia rhamnosiphila</name>
    <dbReference type="NCBI Taxonomy" id="426716"/>
    <lineage>
        <taxon>Bacteria</taxon>
        <taxon>Bacillati</taxon>
        <taxon>Actinomycetota</taxon>
        <taxon>Actinomycetes</taxon>
        <taxon>Mycobacteriales</taxon>
        <taxon>Nocardiaceae</taxon>
        <taxon>Nocardia</taxon>
    </lineage>
</organism>
<dbReference type="Proteomes" id="UP001550628">
    <property type="component" value="Unassembled WGS sequence"/>
</dbReference>
<name>A0ABV2WXT4_9NOCA</name>
<dbReference type="SUPFAM" id="SSF52540">
    <property type="entry name" value="P-loop containing nucleoside triphosphate hydrolases"/>
    <property type="match status" value="1"/>
</dbReference>
<evidence type="ECO:0000313" key="2">
    <source>
        <dbReference type="Proteomes" id="UP001550628"/>
    </source>
</evidence>
<sequence length="948" mass="103271">MTAYYCVWVATEAWRVRRGVSGGEADVALGAALQRVCSLPSEVQDDMGVLHTEENPIAPVMIEGSRPQYMRWCPYTLTVDQDPATDYEFVRDFAPQSSEPSDILLISVDADYVDRTDAGSLGQAVYALLNNPRTQSGVANNTTVLRGASFPADEDCYLIFHRGVARSPRWLSASEEAEIRQARLPRKPMTSPLATGRLQPTAIRLTGQRIAEGDAAIAFDSGRMAVLFGRNGAGKTVVLTAIERMLQEPFAKPGTVAEEQHSLAPSLILRAHDQLSAPRQFALVLAHLAFQPLSDLPARLRATPDLPIRAWDDLKPFDPSTGATSVADLLGQPLALLQETLTAMLTDLLSHIAQDVEPLARYVATSPCVIVETGGRVVLATDPSTADTSVREAARRFVRGDFQSGMSGEIHRVYLVAEAILSKGVAAPLPTLGVQLAQWAKGVMVHRESGWLDAGEELERHLRHDLPIPVAFAPGRQGPVDLNSVAEQAVIDVISALVGASDGKQHVFASWGELSKRVLDLFREEVIRLLPRFIRDSGHLTLEITPSTLWHRQRVEGAFAMSQTEVTTLDGLPSGYAVWSLAAMTFARERLLRATWSGSGMLGDFDAGPDDKFVQFGKVNMRRHAAFTGANPATVSVNVRENRLLYFLDEPEVHLHLTAQQDVVETIGLLVRDSAGVLVATHALPFIDAPPGSATVHTLVNLGGRTSMSHGSGLRSLISRADELGIAPSALAQIYRGVLLVEGINDVEVVARYGGVDLDGERVLVIPIQGHFGIVNLAEAEFLHALGIPLYVLLDHVRRDDLIRALETGNTSGINSSEEVNLVKLHHALKATRLEVRTLPFPGVDIITAIPDNDMDMLLRACGGKPFSGWKHIHQVADAAWRENGTKFKQVFRAETGIKVDRLLKNLRDNDYCGYSPQLHRILLAMLADLTSSHDRSNVGITVLRCAD</sequence>
<reference evidence="1 2" key="1">
    <citation type="submission" date="2024-06" db="EMBL/GenBank/DDBJ databases">
        <title>The Natural Products Discovery Center: Release of the First 8490 Sequenced Strains for Exploring Actinobacteria Biosynthetic Diversity.</title>
        <authorList>
            <person name="Kalkreuter E."/>
            <person name="Kautsar S.A."/>
            <person name="Yang D."/>
            <person name="Bader C.D."/>
            <person name="Teijaro C.N."/>
            <person name="Fluegel L."/>
            <person name="Davis C.M."/>
            <person name="Simpson J.R."/>
            <person name="Lauterbach L."/>
            <person name="Steele A.D."/>
            <person name="Gui C."/>
            <person name="Meng S."/>
            <person name="Li G."/>
            <person name="Viehrig K."/>
            <person name="Ye F."/>
            <person name="Su P."/>
            <person name="Kiefer A.F."/>
            <person name="Nichols A."/>
            <person name="Cepeda A.J."/>
            <person name="Yan W."/>
            <person name="Fan B."/>
            <person name="Jiang Y."/>
            <person name="Adhikari A."/>
            <person name="Zheng C.-J."/>
            <person name="Schuster L."/>
            <person name="Cowan T.M."/>
            <person name="Smanski M.J."/>
            <person name="Chevrette M.G."/>
            <person name="De Carvalho L.P.S."/>
            <person name="Shen B."/>
        </authorList>
    </citation>
    <scope>NUCLEOTIDE SEQUENCE [LARGE SCALE GENOMIC DNA]</scope>
    <source>
        <strain evidence="1 2">NPDC019708</strain>
    </source>
</reference>
<comment type="caution">
    <text evidence="1">The sequence shown here is derived from an EMBL/GenBank/DDBJ whole genome shotgun (WGS) entry which is preliminary data.</text>
</comment>
<gene>
    <name evidence="1" type="ORF">ABZ510_27960</name>
</gene>
<dbReference type="EMBL" id="JBEYBF010000026">
    <property type="protein sequence ID" value="MEU1955678.1"/>
    <property type="molecule type" value="Genomic_DNA"/>
</dbReference>
<dbReference type="InterPro" id="IPR027417">
    <property type="entry name" value="P-loop_NTPase"/>
</dbReference>
<evidence type="ECO:0000313" key="1">
    <source>
        <dbReference type="EMBL" id="MEU1955678.1"/>
    </source>
</evidence>
<protein>
    <recommendedName>
        <fullName evidence="3">AAA+ ATPase domain-containing protein</fullName>
    </recommendedName>
</protein>
<proteinExistence type="predicted"/>
<dbReference type="RefSeq" id="WP_356959703.1">
    <property type="nucleotide sequence ID" value="NZ_JBEYBD010000033.1"/>
</dbReference>
<evidence type="ECO:0008006" key="3">
    <source>
        <dbReference type="Google" id="ProtNLM"/>
    </source>
</evidence>
<accession>A0ABV2WXT4</accession>